<evidence type="ECO:0000313" key="2">
    <source>
        <dbReference type="Proteomes" id="UP000278062"/>
    </source>
</evidence>
<dbReference type="Proteomes" id="UP000278062">
    <property type="component" value="Unassembled WGS sequence"/>
</dbReference>
<protein>
    <submittedName>
        <fullName evidence="1">Uncharacterized protein</fullName>
    </submittedName>
</protein>
<organism evidence="1 2">
    <name type="scientific">Pseudomonas syringae pv. apii</name>
    <dbReference type="NCBI Taxonomy" id="81036"/>
    <lineage>
        <taxon>Bacteria</taxon>
        <taxon>Pseudomonadati</taxon>
        <taxon>Pseudomonadota</taxon>
        <taxon>Gammaproteobacteria</taxon>
        <taxon>Pseudomonadales</taxon>
        <taxon>Pseudomonadaceae</taxon>
        <taxon>Pseudomonas</taxon>
    </lineage>
</organism>
<accession>A0A0P9I2N8</accession>
<sequence>MLLSERYRLNVRLISIVPNLDSAVERVRAVPVASLIFLQ</sequence>
<evidence type="ECO:0000313" key="1">
    <source>
        <dbReference type="EMBL" id="RMN95741.1"/>
    </source>
</evidence>
<comment type="caution">
    <text evidence="1">The sequence shown here is derived from an EMBL/GenBank/DDBJ whole genome shotgun (WGS) entry which is preliminary data.</text>
</comment>
<reference evidence="1 2" key="1">
    <citation type="submission" date="2018-08" db="EMBL/GenBank/DDBJ databases">
        <title>Recombination of ecologically and evolutionarily significant loci maintains genetic cohesion in the Pseudomonas syringae species complex.</title>
        <authorList>
            <person name="Dillon M."/>
            <person name="Thakur S."/>
            <person name="Almeida R.N.D."/>
            <person name="Weir B.S."/>
            <person name="Guttman D.S."/>
        </authorList>
    </citation>
    <scope>NUCLEOTIDE SEQUENCE [LARGE SCALE GENOMIC DNA]</scope>
    <source>
        <strain evidence="1 2">1089_5</strain>
    </source>
</reference>
<name>A0A0P9I2N8_9PSED</name>
<dbReference type="EMBL" id="RBPL01000071">
    <property type="protein sequence ID" value="RMN95741.1"/>
    <property type="molecule type" value="Genomic_DNA"/>
</dbReference>
<dbReference type="AlphaFoldDB" id="A0A0P9I2N8"/>
<gene>
    <name evidence="1" type="ORF">ALQ49_00994</name>
</gene>
<proteinExistence type="predicted"/>